<keyword evidence="3" id="KW-1185">Reference proteome</keyword>
<evidence type="ECO:0000313" key="2">
    <source>
        <dbReference type="EMBL" id="CAD7054068.1"/>
    </source>
</evidence>
<comment type="caution">
    <text evidence="2">The sequence shown here is derived from an EMBL/GenBank/DDBJ whole genome shotgun (WGS) entry which is preliminary data.</text>
</comment>
<proteinExistence type="predicted"/>
<reference evidence="2 3" key="1">
    <citation type="submission" date="2020-11" db="EMBL/GenBank/DDBJ databases">
        <authorList>
            <person name="Lassalle F."/>
        </authorList>
    </citation>
    <scope>NUCLEOTIDE SEQUENCE [LARGE SCALE GENOMIC DNA]</scope>
    <source>
        <strain evidence="2 3">JC140</strain>
    </source>
</reference>
<sequence length="89" mass="9602">MTVYESSANSPFAPGGRSRPRATALHPLHEAAMRLAGAGLTKSKDRTRDLVALLLSHGARALRHSQPEVSIHLHVGAHAGRSPVRLRLR</sequence>
<dbReference type="Proteomes" id="UP000606921">
    <property type="component" value="Unassembled WGS sequence"/>
</dbReference>
<dbReference type="RefSeq" id="WP_142520727.1">
    <property type="nucleotide sequence ID" value="NZ_CABFWF030000018.1"/>
</dbReference>
<feature type="compositionally biased region" description="Polar residues" evidence="1">
    <location>
        <begin position="1"/>
        <end position="10"/>
    </location>
</feature>
<evidence type="ECO:0000313" key="3">
    <source>
        <dbReference type="Proteomes" id="UP000606921"/>
    </source>
</evidence>
<gene>
    <name evidence="2" type="ORF">REJC140_02090</name>
</gene>
<protein>
    <submittedName>
        <fullName evidence="2">Uncharacterized protein</fullName>
    </submittedName>
</protein>
<accession>A0ABN7JY60</accession>
<dbReference type="EMBL" id="CABFWF030000018">
    <property type="protein sequence ID" value="CAD7054068.1"/>
    <property type="molecule type" value="Genomic_DNA"/>
</dbReference>
<feature type="region of interest" description="Disordered" evidence="1">
    <location>
        <begin position="1"/>
        <end position="21"/>
    </location>
</feature>
<organism evidence="2 3">
    <name type="scientific">Pseudorhizobium endolithicum</name>
    <dbReference type="NCBI Taxonomy" id="1191678"/>
    <lineage>
        <taxon>Bacteria</taxon>
        <taxon>Pseudomonadati</taxon>
        <taxon>Pseudomonadota</taxon>
        <taxon>Alphaproteobacteria</taxon>
        <taxon>Hyphomicrobiales</taxon>
        <taxon>Rhizobiaceae</taxon>
        <taxon>Rhizobium/Agrobacterium group</taxon>
        <taxon>Pseudorhizobium</taxon>
    </lineage>
</organism>
<name>A0ABN7JY60_9HYPH</name>
<evidence type="ECO:0000256" key="1">
    <source>
        <dbReference type="SAM" id="MobiDB-lite"/>
    </source>
</evidence>